<reference evidence="2" key="2">
    <citation type="submission" date="2008-12" db="EMBL/GenBank/DDBJ databases">
        <title>Improved gene annotation of the rice (Oryza sativa) genomes.</title>
        <authorList>
            <person name="Wang J."/>
            <person name="Li R."/>
            <person name="Fan W."/>
            <person name="Huang Q."/>
            <person name="Zhang J."/>
            <person name="Zhou Y."/>
            <person name="Hu Y."/>
            <person name="Zi S."/>
            <person name="Li J."/>
            <person name="Ni P."/>
            <person name="Zheng H."/>
            <person name="Zhang Y."/>
            <person name="Zhao M."/>
            <person name="Hao Q."/>
            <person name="McDermott J."/>
            <person name="Samudrala R."/>
            <person name="Kristiansen K."/>
            <person name="Wong G.K.-S."/>
        </authorList>
    </citation>
    <scope>NUCLEOTIDE SEQUENCE</scope>
</reference>
<protein>
    <submittedName>
        <fullName evidence="2">Uncharacterized protein</fullName>
    </submittedName>
</protein>
<gene>
    <name evidence="2" type="ORF">OsJ_25453</name>
</gene>
<dbReference type="EMBL" id="CM000144">
    <property type="protein sequence ID" value="EEE67750.1"/>
    <property type="molecule type" value="Genomic_DNA"/>
</dbReference>
<proteinExistence type="predicted"/>
<feature type="region of interest" description="Disordered" evidence="1">
    <location>
        <begin position="151"/>
        <end position="179"/>
    </location>
</feature>
<dbReference type="Proteomes" id="UP000007752">
    <property type="component" value="Chromosome 7"/>
</dbReference>
<reference evidence="2" key="1">
    <citation type="journal article" date="2005" name="PLoS Biol.">
        <title>The genomes of Oryza sativa: a history of duplications.</title>
        <authorList>
            <person name="Yu J."/>
            <person name="Wang J."/>
            <person name="Lin W."/>
            <person name="Li S."/>
            <person name="Li H."/>
            <person name="Zhou J."/>
            <person name="Ni P."/>
            <person name="Dong W."/>
            <person name="Hu S."/>
            <person name="Zeng C."/>
            <person name="Zhang J."/>
            <person name="Zhang Y."/>
            <person name="Li R."/>
            <person name="Xu Z."/>
            <person name="Li S."/>
            <person name="Li X."/>
            <person name="Zheng H."/>
            <person name="Cong L."/>
            <person name="Lin L."/>
            <person name="Yin J."/>
            <person name="Geng J."/>
            <person name="Li G."/>
            <person name="Shi J."/>
            <person name="Liu J."/>
            <person name="Lv H."/>
            <person name="Li J."/>
            <person name="Wang J."/>
            <person name="Deng Y."/>
            <person name="Ran L."/>
            <person name="Shi X."/>
            <person name="Wang X."/>
            <person name="Wu Q."/>
            <person name="Li C."/>
            <person name="Ren X."/>
            <person name="Wang J."/>
            <person name="Wang X."/>
            <person name="Li D."/>
            <person name="Liu D."/>
            <person name="Zhang X."/>
            <person name="Ji Z."/>
            <person name="Zhao W."/>
            <person name="Sun Y."/>
            <person name="Zhang Z."/>
            <person name="Bao J."/>
            <person name="Han Y."/>
            <person name="Dong L."/>
            <person name="Ji J."/>
            <person name="Chen P."/>
            <person name="Wu S."/>
            <person name="Liu J."/>
            <person name="Xiao Y."/>
            <person name="Bu D."/>
            <person name="Tan J."/>
            <person name="Yang L."/>
            <person name="Ye C."/>
            <person name="Zhang J."/>
            <person name="Xu J."/>
            <person name="Zhou Y."/>
            <person name="Yu Y."/>
            <person name="Zhang B."/>
            <person name="Zhuang S."/>
            <person name="Wei H."/>
            <person name="Liu B."/>
            <person name="Lei M."/>
            <person name="Yu H."/>
            <person name="Li Y."/>
            <person name="Xu H."/>
            <person name="Wei S."/>
            <person name="He X."/>
            <person name="Fang L."/>
            <person name="Zhang Z."/>
            <person name="Zhang Y."/>
            <person name="Huang X."/>
            <person name="Su Z."/>
            <person name="Tong W."/>
            <person name="Li J."/>
            <person name="Tong Z."/>
            <person name="Li S."/>
            <person name="Ye J."/>
            <person name="Wang L."/>
            <person name="Fang L."/>
            <person name="Lei T."/>
            <person name="Chen C."/>
            <person name="Chen H."/>
            <person name="Xu Z."/>
            <person name="Li H."/>
            <person name="Huang H."/>
            <person name="Zhang F."/>
            <person name="Xu H."/>
            <person name="Li N."/>
            <person name="Zhao C."/>
            <person name="Li S."/>
            <person name="Dong L."/>
            <person name="Huang Y."/>
            <person name="Li L."/>
            <person name="Xi Y."/>
            <person name="Qi Q."/>
            <person name="Li W."/>
            <person name="Zhang B."/>
            <person name="Hu W."/>
            <person name="Zhang Y."/>
            <person name="Tian X."/>
            <person name="Jiao Y."/>
            <person name="Liang X."/>
            <person name="Jin J."/>
            <person name="Gao L."/>
            <person name="Zheng W."/>
            <person name="Hao B."/>
            <person name="Liu S."/>
            <person name="Wang W."/>
            <person name="Yuan L."/>
            <person name="Cao M."/>
            <person name="McDermott J."/>
            <person name="Samudrala R."/>
            <person name="Wang J."/>
            <person name="Wong G.K."/>
            <person name="Yang H."/>
        </authorList>
    </citation>
    <scope>NUCLEOTIDE SEQUENCE [LARGE SCALE GENOMIC DNA]</scope>
</reference>
<feature type="region of interest" description="Disordered" evidence="1">
    <location>
        <begin position="230"/>
        <end position="296"/>
    </location>
</feature>
<name>B9FUP3_ORYSJ</name>
<sequence length="296" mass="33003">MIIVLVYAGGEIIYEEKAGASYSIPPKITFPAIKSTTLEDVKNEIFRGLDFSEVAYSLVIKVRYDVGAPGPHFFQLIPLYEERSWQMILEMTSARTNWHMVELYVETASINIGRSHTSTNQDGEESIVMPSLDGHNARNVVQTNVEEEAYVGEETDNEGNIDEDEDQEDVEEGSEDEENMNDSIALVNSAKSQPLMGRSANQDGEESIVMPSLDGHNARNVVQTNVEEEAYVGEETDNEGNIDEDEDQEDVEEGSEDEENMNDSIALVNSAKSQPLMGRSGKHPVHHQADRTDRMI</sequence>
<feature type="compositionally biased region" description="Acidic residues" evidence="1">
    <location>
        <begin position="230"/>
        <end position="261"/>
    </location>
</feature>
<feature type="compositionally biased region" description="Basic and acidic residues" evidence="1">
    <location>
        <begin position="287"/>
        <end position="296"/>
    </location>
</feature>
<evidence type="ECO:0000256" key="1">
    <source>
        <dbReference type="SAM" id="MobiDB-lite"/>
    </source>
</evidence>
<evidence type="ECO:0000313" key="2">
    <source>
        <dbReference type="EMBL" id="EEE67750.1"/>
    </source>
</evidence>
<organism evidence="2">
    <name type="scientific">Oryza sativa subsp. japonica</name>
    <name type="common">Rice</name>
    <dbReference type="NCBI Taxonomy" id="39947"/>
    <lineage>
        <taxon>Eukaryota</taxon>
        <taxon>Viridiplantae</taxon>
        <taxon>Streptophyta</taxon>
        <taxon>Embryophyta</taxon>
        <taxon>Tracheophyta</taxon>
        <taxon>Spermatophyta</taxon>
        <taxon>Magnoliopsida</taxon>
        <taxon>Liliopsida</taxon>
        <taxon>Poales</taxon>
        <taxon>Poaceae</taxon>
        <taxon>BOP clade</taxon>
        <taxon>Oryzoideae</taxon>
        <taxon>Oryzeae</taxon>
        <taxon>Oryzinae</taxon>
        <taxon>Oryza</taxon>
        <taxon>Oryza sativa</taxon>
    </lineage>
</organism>
<accession>B9FUP3</accession>
<dbReference type="AlphaFoldDB" id="B9FUP3"/>